<name>A0AB74UBR3_9GAMM</name>
<protein>
    <recommendedName>
        <fullName evidence="2">Phage tail protein</fullName>
    </recommendedName>
</protein>
<reference evidence="1" key="1">
    <citation type="submission" date="2024-06" db="EMBL/GenBank/DDBJ databases">
        <title>Complete genome of Salinicola endophyticus HNIBRBA4755.</title>
        <authorList>
            <person name="Shin S.Y."/>
            <person name="Kang H."/>
            <person name="Song J."/>
        </authorList>
    </citation>
    <scope>NUCLEOTIDE SEQUENCE</scope>
    <source>
        <strain evidence="1">HNIBRBA4755</strain>
    </source>
</reference>
<evidence type="ECO:0008006" key="2">
    <source>
        <dbReference type="Google" id="ProtNLM"/>
    </source>
</evidence>
<dbReference type="AlphaFoldDB" id="A0AB74UBR3"/>
<evidence type="ECO:0000313" key="1">
    <source>
        <dbReference type="EMBL" id="XCJ78393.1"/>
    </source>
</evidence>
<dbReference type="EMBL" id="CP159578">
    <property type="protein sequence ID" value="XCJ78393.1"/>
    <property type="molecule type" value="Genomic_DNA"/>
</dbReference>
<accession>A0AB74UBR3</accession>
<proteinExistence type="predicted"/>
<gene>
    <name evidence="1" type="ORF">ABV408_13235</name>
</gene>
<sequence length="199" mass="23310">MRYKYDIQQRQKMRHQFGEQSWKIEKAMQWSLDAMQKKAATMISKEIRQTYNIKTSDVKRAIRLDWARRAASRTILYTGRRLPLERFSPRAKIVRVNATSINGRTYRTRRKGVTVRVRRDKGAQLVGRAGRQSGGWYAKGHVLRRASYSDNRSEPHMQFGPSIPGMVAHPQLIADTQEMVRRELPQQFSDRLDYLLSQS</sequence>
<organism evidence="1">
    <name type="scientific">Salinicola endophyticus</name>
    <dbReference type="NCBI Taxonomy" id="1949083"/>
    <lineage>
        <taxon>Bacteria</taxon>
        <taxon>Pseudomonadati</taxon>
        <taxon>Pseudomonadota</taxon>
        <taxon>Gammaproteobacteria</taxon>
        <taxon>Oceanospirillales</taxon>
        <taxon>Halomonadaceae</taxon>
        <taxon>Salinicola</taxon>
    </lineage>
</organism>
<dbReference type="RefSeq" id="WP_353979395.1">
    <property type="nucleotide sequence ID" value="NZ_CP159578.1"/>
</dbReference>